<keyword evidence="2" id="KW-0488">Methylation</keyword>
<gene>
    <name evidence="9" type="primary">LOC113732799</name>
</gene>
<dbReference type="Proteomes" id="UP001652660">
    <property type="component" value="Chromosome 2e"/>
</dbReference>
<evidence type="ECO:0000313" key="8">
    <source>
        <dbReference type="Proteomes" id="UP001652660"/>
    </source>
</evidence>
<keyword evidence="4" id="KW-0449">Lipoprotein</keyword>
<evidence type="ECO:0000256" key="5">
    <source>
        <dbReference type="ARBA" id="ARBA00024045"/>
    </source>
</evidence>
<feature type="domain" description="HMA" evidence="7">
    <location>
        <begin position="9"/>
        <end position="72"/>
    </location>
</feature>
<dbReference type="AlphaFoldDB" id="A0A6P6WHA0"/>
<dbReference type="PANTHER" id="PTHR45868">
    <property type="entry name" value="HEAVY METAL-ASSOCIATED ISOPRENYLATED PLANT PROTEIN 33-RELATED"/>
    <property type="match status" value="1"/>
</dbReference>
<evidence type="ECO:0000313" key="9">
    <source>
        <dbReference type="RefSeq" id="XP_027114585.1"/>
    </source>
</evidence>
<dbReference type="GeneID" id="113732799"/>
<dbReference type="OrthoDB" id="689350at2759"/>
<feature type="region of interest" description="Disordered" evidence="6">
    <location>
        <begin position="241"/>
        <end position="319"/>
    </location>
</feature>
<feature type="compositionally biased region" description="Gly residues" evidence="6">
    <location>
        <begin position="245"/>
        <end position="288"/>
    </location>
</feature>
<dbReference type="FunFam" id="3.30.70.100:FF:000008">
    <property type="entry name" value="Copper transport protein ATOX1"/>
    <property type="match status" value="1"/>
</dbReference>
<dbReference type="GO" id="GO:0009626">
    <property type="term" value="P:plant-type hypersensitive response"/>
    <property type="evidence" value="ECO:0007669"/>
    <property type="project" value="UniProtKB-KW"/>
</dbReference>
<keyword evidence="4" id="KW-0636">Prenylation</keyword>
<dbReference type="PANTHER" id="PTHR45868:SF83">
    <property type="entry name" value="HEAVY METAL-ASSOCIATED ISOPRENYLATED PLANT PROTEIN 33"/>
    <property type="match status" value="1"/>
</dbReference>
<dbReference type="GO" id="GO:0046872">
    <property type="term" value="F:metal ion binding"/>
    <property type="evidence" value="ECO:0007669"/>
    <property type="project" value="UniProtKB-KW"/>
</dbReference>
<feature type="region of interest" description="Disordered" evidence="6">
    <location>
        <begin position="97"/>
        <end position="215"/>
    </location>
</feature>
<proteinExistence type="inferred from homology"/>
<dbReference type="PROSITE" id="PS50846">
    <property type="entry name" value="HMA_2"/>
    <property type="match status" value="1"/>
</dbReference>
<dbReference type="Pfam" id="PF00403">
    <property type="entry name" value="HMA"/>
    <property type="match status" value="1"/>
</dbReference>
<organism evidence="8 9">
    <name type="scientific">Coffea arabica</name>
    <name type="common">Arabian coffee</name>
    <dbReference type="NCBI Taxonomy" id="13443"/>
    <lineage>
        <taxon>Eukaryota</taxon>
        <taxon>Viridiplantae</taxon>
        <taxon>Streptophyta</taxon>
        <taxon>Embryophyta</taxon>
        <taxon>Tracheophyta</taxon>
        <taxon>Spermatophyta</taxon>
        <taxon>Magnoliopsida</taxon>
        <taxon>eudicotyledons</taxon>
        <taxon>Gunneridae</taxon>
        <taxon>Pentapetalae</taxon>
        <taxon>asterids</taxon>
        <taxon>lamiids</taxon>
        <taxon>Gentianales</taxon>
        <taxon>Rubiaceae</taxon>
        <taxon>Ixoroideae</taxon>
        <taxon>Gardenieae complex</taxon>
        <taxon>Bertiereae - Coffeeae clade</taxon>
        <taxon>Coffeeae</taxon>
        <taxon>Coffea</taxon>
    </lineage>
</organism>
<comment type="subcellular location">
    <subcellularLocation>
        <location evidence="1">Membrane</location>
        <topology evidence="1">Peripheral membrane protein</topology>
    </subcellularLocation>
</comment>
<dbReference type="InterPro" id="IPR006121">
    <property type="entry name" value="HMA_dom"/>
</dbReference>
<evidence type="ECO:0000256" key="4">
    <source>
        <dbReference type="ARBA" id="ARBA00023289"/>
    </source>
</evidence>
<evidence type="ECO:0000256" key="6">
    <source>
        <dbReference type="SAM" id="MobiDB-lite"/>
    </source>
</evidence>
<dbReference type="SUPFAM" id="SSF55008">
    <property type="entry name" value="HMA, heavy metal-associated domain"/>
    <property type="match status" value="1"/>
</dbReference>
<name>A0A6P6WHA0_COFAR</name>
<keyword evidence="8" id="KW-1185">Reference proteome</keyword>
<feature type="compositionally biased region" description="Basic and acidic residues" evidence="6">
    <location>
        <begin position="128"/>
        <end position="148"/>
    </location>
</feature>
<dbReference type="InterPro" id="IPR036163">
    <property type="entry name" value="HMA_dom_sf"/>
</dbReference>
<feature type="compositionally biased region" description="Basic and acidic residues" evidence="6">
    <location>
        <begin position="99"/>
        <end position="115"/>
    </location>
</feature>
<sequence>MSKQDFLRTQSCVLRVNIDCDGCKDKVKRKLLKIDGVYTVKIDVDQQKVTVTGNVDPATLIKKLDKAGKHAELWGAQKGGGGAFNLINQFKNMQIDNFKGGKDNKSQKGGKDQQKGDQQAHQLQNLKGPKDHLKFPPKDQKSVKFRLPDEDDEFDDDDFDEFDDDYDDDLDDEFDDGFDGGHHKHPSAKTIPIMGGGGGGGPGGGGGHGPNKGSNGIMNGFLKGVFNGGNAKKGGGADISMQIKGMGGNNDGKNGNGGKNGKGGNQNQGGQGGKNGGKNGGGMPGEGKNGAVNGKGQNNSNGGGKINESWGKNGVGKMSGGMMMNNLPQGFHDMDMNHRGPVPRNMGQMAQMGGYPMGPAGNMPAVQGLPAGAGMNGGYYQGMGQGNPYMNQQYMAQMMMNQQQANGGHGMYHPMMYARPPAPMHYGPPMMAPQATDHYTHIFSDENTDSCSIM</sequence>
<accession>A0A6P6WHA0</accession>
<evidence type="ECO:0000256" key="1">
    <source>
        <dbReference type="ARBA" id="ARBA00004170"/>
    </source>
</evidence>
<keyword evidence="3" id="KW-0479">Metal-binding</keyword>
<dbReference type="GO" id="GO:0016020">
    <property type="term" value="C:membrane"/>
    <property type="evidence" value="ECO:0007669"/>
    <property type="project" value="UniProtKB-SubCell"/>
</dbReference>
<reference evidence="9" key="2">
    <citation type="submission" date="2025-08" db="UniProtKB">
        <authorList>
            <consortium name="RefSeq"/>
        </authorList>
    </citation>
    <scope>IDENTIFICATION</scope>
    <source>
        <tissue evidence="9">Leaves</tissue>
    </source>
</reference>
<feature type="compositionally biased region" description="Gly residues" evidence="6">
    <location>
        <begin position="194"/>
        <end position="210"/>
    </location>
</feature>
<dbReference type="CDD" id="cd00371">
    <property type="entry name" value="HMA"/>
    <property type="match status" value="1"/>
</dbReference>
<comment type="similarity">
    <text evidence="5">Belongs to the HIPP family.</text>
</comment>
<dbReference type="Gene3D" id="3.30.70.100">
    <property type="match status" value="1"/>
</dbReference>
<evidence type="ECO:0000256" key="2">
    <source>
        <dbReference type="ARBA" id="ARBA00022481"/>
    </source>
</evidence>
<reference evidence="8" key="1">
    <citation type="journal article" date="2025" name="Foods">
        <title>Unveiling the Microbial Signatures of Arabica Coffee Cherries: Insights into Ripeness Specific Diversity, Functional Traits, and Implications for Quality and Safety.</title>
        <authorList>
            <consortium name="RefSeq"/>
            <person name="Tenea G.N."/>
            <person name="Cifuentes V."/>
            <person name="Reyes P."/>
            <person name="Cevallos-Vallejos M."/>
        </authorList>
    </citation>
    <scope>NUCLEOTIDE SEQUENCE [LARGE SCALE GENOMIC DNA]</scope>
</reference>
<protein>
    <submittedName>
        <fullName evidence="9">Heavy metal-associated isoprenylated plant protein 32-like</fullName>
    </submittedName>
</protein>
<feature type="compositionally biased region" description="Acidic residues" evidence="6">
    <location>
        <begin position="149"/>
        <end position="178"/>
    </location>
</feature>
<evidence type="ECO:0000259" key="7">
    <source>
        <dbReference type="PROSITE" id="PS50846"/>
    </source>
</evidence>
<evidence type="ECO:0000256" key="3">
    <source>
        <dbReference type="ARBA" id="ARBA00022723"/>
    </source>
</evidence>
<dbReference type="RefSeq" id="XP_027114585.1">
    <property type="nucleotide sequence ID" value="XM_027258784.2"/>
</dbReference>